<gene>
    <name evidence="3" type="ORF">Pan216_23840</name>
</gene>
<accession>A0A518B3F4</accession>
<feature type="compositionally biased region" description="Acidic residues" evidence="1">
    <location>
        <begin position="362"/>
        <end position="371"/>
    </location>
</feature>
<feature type="compositionally biased region" description="Basic and acidic residues" evidence="1">
    <location>
        <begin position="1504"/>
        <end position="1513"/>
    </location>
</feature>
<dbReference type="SUPFAM" id="SSF49452">
    <property type="entry name" value="Starch-binding domain-like"/>
    <property type="match status" value="1"/>
</dbReference>
<dbReference type="Gene3D" id="2.60.40.1120">
    <property type="entry name" value="Carboxypeptidase-like, regulatory domain"/>
    <property type="match status" value="1"/>
</dbReference>
<evidence type="ECO:0000256" key="2">
    <source>
        <dbReference type="SAM" id="Phobius"/>
    </source>
</evidence>
<keyword evidence="2" id="KW-0472">Membrane</keyword>
<evidence type="ECO:0000256" key="1">
    <source>
        <dbReference type="SAM" id="MobiDB-lite"/>
    </source>
</evidence>
<feature type="transmembrane region" description="Helical" evidence="2">
    <location>
        <begin position="65"/>
        <end position="87"/>
    </location>
</feature>
<proteinExistence type="predicted"/>
<keyword evidence="2" id="KW-1133">Transmembrane helix</keyword>
<dbReference type="InterPro" id="IPR013784">
    <property type="entry name" value="Carb-bd-like_fold"/>
</dbReference>
<name>A0A518B3F4_9BACT</name>
<keyword evidence="2" id="KW-0812">Transmembrane</keyword>
<feature type="compositionally biased region" description="Basic and acidic residues" evidence="1">
    <location>
        <begin position="372"/>
        <end position="403"/>
    </location>
</feature>
<feature type="region of interest" description="Disordered" evidence="1">
    <location>
        <begin position="1"/>
        <end position="52"/>
    </location>
</feature>
<dbReference type="OrthoDB" id="219385at2"/>
<feature type="region of interest" description="Disordered" evidence="1">
    <location>
        <begin position="1568"/>
        <end position="1597"/>
    </location>
</feature>
<feature type="region of interest" description="Disordered" evidence="1">
    <location>
        <begin position="358"/>
        <end position="407"/>
    </location>
</feature>
<evidence type="ECO:0008006" key="5">
    <source>
        <dbReference type="Google" id="ProtNLM"/>
    </source>
</evidence>
<feature type="region of interest" description="Disordered" evidence="1">
    <location>
        <begin position="1504"/>
        <end position="1529"/>
    </location>
</feature>
<keyword evidence="4" id="KW-1185">Reference proteome</keyword>
<dbReference type="KEGG" id="knv:Pan216_23840"/>
<dbReference type="Proteomes" id="UP000317093">
    <property type="component" value="Chromosome"/>
</dbReference>
<feature type="compositionally biased region" description="Basic and acidic residues" evidence="1">
    <location>
        <begin position="1576"/>
        <end position="1588"/>
    </location>
</feature>
<dbReference type="EMBL" id="CP036279">
    <property type="protein sequence ID" value="QDU61523.1"/>
    <property type="molecule type" value="Genomic_DNA"/>
</dbReference>
<evidence type="ECO:0000313" key="3">
    <source>
        <dbReference type="EMBL" id="QDU61523.1"/>
    </source>
</evidence>
<dbReference type="RefSeq" id="WP_145258105.1">
    <property type="nucleotide sequence ID" value="NZ_CP036279.1"/>
</dbReference>
<protein>
    <recommendedName>
        <fullName evidence="5">Caspase domain protein</fullName>
    </recommendedName>
</protein>
<organism evidence="3 4">
    <name type="scientific">Kolteria novifilia</name>
    <dbReference type="NCBI Taxonomy" id="2527975"/>
    <lineage>
        <taxon>Bacteria</taxon>
        <taxon>Pseudomonadati</taxon>
        <taxon>Planctomycetota</taxon>
        <taxon>Planctomycetia</taxon>
        <taxon>Kolteriales</taxon>
        <taxon>Kolteriaceae</taxon>
        <taxon>Kolteria</taxon>
    </lineage>
</organism>
<dbReference type="GO" id="GO:0030246">
    <property type="term" value="F:carbohydrate binding"/>
    <property type="evidence" value="ECO:0007669"/>
    <property type="project" value="InterPro"/>
</dbReference>
<reference evidence="3 4" key="1">
    <citation type="submission" date="2019-02" db="EMBL/GenBank/DDBJ databases">
        <title>Deep-cultivation of Planctomycetes and their phenomic and genomic characterization uncovers novel biology.</title>
        <authorList>
            <person name="Wiegand S."/>
            <person name="Jogler M."/>
            <person name="Boedeker C."/>
            <person name="Pinto D."/>
            <person name="Vollmers J."/>
            <person name="Rivas-Marin E."/>
            <person name="Kohn T."/>
            <person name="Peeters S.H."/>
            <person name="Heuer A."/>
            <person name="Rast P."/>
            <person name="Oberbeckmann S."/>
            <person name="Bunk B."/>
            <person name="Jeske O."/>
            <person name="Meyerdierks A."/>
            <person name="Storesund J.E."/>
            <person name="Kallscheuer N."/>
            <person name="Luecker S."/>
            <person name="Lage O.M."/>
            <person name="Pohl T."/>
            <person name="Merkel B.J."/>
            <person name="Hornburger P."/>
            <person name="Mueller R.-W."/>
            <person name="Bruemmer F."/>
            <person name="Labrenz M."/>
            <person name="Spormann A.M."/>
            <person name="Op den Camp H."/>
            <person name="Overmann J."/>
            <person name="Amann R."/>
            <person name="Jetten M.S.M."/>
            <person name="Mascher T."/>
            <person name="Medema M.H."/>
            <person name="Devos D.P."/>
            <person name="Kaster A.-K."/>
            <person name="Ovreas L."/>
            <person name="Rohde M."/>
            <person name="Galperin M.Y."/>
            <person name="Jogler C."/>
        </authorList>
    </citation>
    <scope>NUCLEOTIDE SEQUENCE [LARGE SCALE GENOMIC DNA]</scope>
    <source>
        <strain evidence="3 4">Pan216</strain>
    </source>
</reference>
<dbReference type="Pfam" id="PF13620">
    <property type="entry name" value="CarboxypepD_reg"/>
    <property type="match status" value="1"/>
</dbReference>
<sequence>MSTPGSESERRSWRKSSGRNGPKETPATDDQNRDDSSKTPSAKRFRGGSTTVINRGKHTPAWLRVFLPSVALFVVVGTLGALLFWLAPAQWVKPLLVAWSVTDYQSSLIPTNDFGLEDVKTIQRSDLFTTGDRGLSQNTANMQTLADFRTFFEESLQRVENDTVVVYLSTHGISGPSGAYLLTSEASPTTQAGRYPLRTLLESMATCPAKNKMLVLDATKVDTDLDIGLLGNDFVDWLKHDLAEIEEKAKASPELVGNLCVCCSSGEGERAWSSYSLGHSIFGLTMAYCLQGGPEANLPDDQGERDQVLTANEILEFANGRVTAWAAKYRKADQQPFATLIGDDFALVSVNESITATSLLEEPAEEPEEVKEEPPHAPGEEKTSTKSAKESPPEDEAPKKKEPPPPTKQEILEALLAAWQRSTEIGQTHAVLVEPLLWATLQNRLLRAEELFRAGQADDAYAMLQGPIAETERALLESGDESPDLWSLAFHDADDRASPLAAPSKAAQAVLEDPSEKRLATIAESGLVETDLLRFMARVFRNHEGTAWTDTDLANFALETQSLAASSSKLSDPLLLTMARKELAEADSEFREGLVALMLARLDDSQDHFRQAREAYQTSKSKLSDLEEEYAIAFRIAGSIPYIIRWLADDPADRESKAADLMRLAEYLDRLRRFGADPSTMQLRLLAKASQDLLSQAENYAENAREWRQYDAALRLPFLDPQLRRSLLSRVLEESAESPITLSPSRYGTPDLRAAANPFPLDGYLELTDDNERLVQAFQQLSPSAPSRLTRQSMVDDPSTRGLRAQAGQRLATFLGRVRSRPSEMTEPGNLWQRLTRSYLLAPFRVQGKRSASGNDTSFDQLLTEGQSDYLRWQIERLQANDRSLPFPVYSTTIRHLTERTRDLDPSFRASRSWPLFSLESSRQLVLPEQGTASLPFAIKANQSLGANGATLTFDWLQGRENLKVGMEGRTSATGQMIVPMPALKAGDLFTSNLTIERTSPSDNTQPIPLYASVRLENGRREWFQLALQPPAKVVKPAQILASWDDRTGRDDRIELYPNQQIPLKLGIRKNVDRPMSLRLEIGSQGRSPAVLPIEAKEGKSERLPVPAPEKWNAMLGGSEFQLKLYEGETLLDQADVRVNVIVPSEFLGALVRYNPDRRELSVLAQTSAASDAKGEIPLKLEIPTIDVKQGTLATVIAEGERSAQLGALLPPEADDRDLVIALSVSGVPRALRFRVGADRPQGQPFREISLGVASPTPGAKYLQSADLKSIPITLQADGPDIEPLRVFVGLDRNANDRLEDSERGNGGDYPAGRDVGLELVANPDEPGFLLRSRVTDLILPLRATGLRGRQVILANLLSGNQSLSKAIEVYFLTSAPQINIVRPLSGTTLRQGSDLPVTVQTEDPGDAGAVDEMHFGFDLNRNGNLDADEEVQPLGNEDGRPVTFGADGRVSVRLGVDHLIPGSALLIVQGESLVADPKSEGGVKSLKSNVVRRALVIRPRPEMKADAKDKAAKKAPPKNGDIKGKVMVGPTGKKGATVTIEGVGSTKTGFGGAFEFRDVPPGNYAVKASSPLRQGKAEVRVESDKTSEVTVNMTLK</sequence>
<evidence type="ECO:0000313" key="4">
    <source>
        <dbReference type="Proteomes" id="UP000317093"/>
    </source>
</evidence>